<dbReference type="Proteomes" id="UP001623330">
    <property type="component" value="Unassembled WGS sequence"/>
</dbReference>
<feature type="compositionally biased region" description="Polar residues" evidence="1">
    <location>
        <begin position="212"/>
        <end position="224"/>
    </location>
</feature>
<feature type="compositionally biased region" description="Basic residues" evidence="1">
    <location>
        <begin position="12"/>
        <end position="21"/>
    </location>
</feature>
<comment type="caution">
    <text evidence="2">The sequence shown here is derived from an EMBL/GenBank/DDBJ whole genome shotgun (WGS) entry which is preliminary data.</text>
</comment>
<keyword evidence="3" id="KW-1185">Reference proteome</keyword>
<feature type="compositionally biased region" description="Low complexity" evidence="1">
    <location>
        <begin position="41"/>
        <end position="50"/>
    </location>
</feature>
<feature type="region of interest" description="Disordered" evidence="1">
    <location>
        <begin position="1"/>
        <end position="50"/>
    </location>
</feature>
<organism evidence="2 3">
    <name type="scientific">Nakaseomyces bracarensis</name>
    <dbReference type="NCBI Taxonomy" id="273131"/>
    <lineage>
        <taxon>Eukaryota</taxon>
        <taxon>Fungi</taxon>
        <taxon>Dikarya</taxon>
        <taxon>Ascomycota</taxon>
        <taxon>Saccharomycotina</taxon>
        <taxon>Saccharomycetes</taxon>
        <taxon>Saccharomycetales</taxon>
        <taxon>Saccharomycetaceae</taxon>
        <taxon>Nakaseomyces</taxon>
    </lineage>
</organism>
<feature type="compositionally biased region" description="Polar residues" evidence="1">
    <location>
        <begin position="182"/>
        <end position="192"/>
    </location>
</feature>
<accession>A0ABR4NXM5</accession>
<evidence type="ECO:0000256" key="1">
    <source>
        <dbReference type="SAM" id="MobiDB-lite"/>
    </source>
</evidence>
<reference evidence="2 3" key="1">
    <citation type="submission" date="2024-05" db="EMBL/GenBank/DDBJ databases">
        <title>Long read based assembly of the Candida bracarensis genome reveals expanded adhesin content.</title>
        <authorList>
            <person name="Marcet-Houben M."/>
            <person name="Ksiezopolska E."/>
            <person name="Gabaldon T."/>
        </authorList>
    </citation>
    <scope>NUCLEOTIDE SEQUENCE [LARGE SCALE GENOMIC DNA]</scope>
    <source>
        <strain evidence="2 3">CBM6</strain>
    </source>
</reference>
<dbReference type="EMBL" id="JBEVYD010000004">
    <property type="protein sequence ID" value="KAL3233653.1"/>
    <property type="molecule type" value="Genomic_DNA"/>
</dbReference>
<evidence type="ECO:0000313" key="2">
    <source>
        <dbReference type="EMBL" id="KAL3233653.1"/>
    </source>
</evidence>
<feature type="region of interest" description="Disordered" evidence="1">
    <location>
        <begin position="179"/>
        <end position="224"/>
    </location>
</feature>
<proteinExistence type="predicted"/>
<protein>
    <submittedName>
        <fullName evidence="2">Uncharacterized protein</fullName>
    </submittedName>
</protein>
<name>A0ABR4NXM5_9SACH</name>
<evidence type="ECO:0000313" key="3">
    <source>
        <dbReference type="Proteomes" id="UP001623330"/>
    </source>
</evidence>
<gene>
    <name evidence="2" type="ORF">RNJ44_03693</name>
</gene>
<sequence length="224" mass="24817">MAKTLAQGRKPGSGRKPGKGKTLREGRKPGSGRRRRDNVETPTSNTNTIINTNMNITSMPMMSGTRVGAGSPTNPLSEIQRFNSSHSLNGASTRVMDAVEALRDLTKSPSLGNEFQNDIPIMKQKQSFIEVMPQGTYFSQRKLLSTPNSGDFSEQNIPEQRNNMHLDMHVRLPDKRLLSLDGPQSNIYTQGKPSPVPSPQFQRTQQEDHSNHSTTPSINSLVNY</sequence>